<protein>
    <submittedName>
        <fullName evidence="7">Dipeptide ABC transporter ATP-binding protein</fullName>
    </submittedName>
</protein>
<accession>A0A848EI65</accession>
<evidence type="ECO:0000313" key="8">
    <source>
        <dbReference type="Proteomes" id="UP000548582"/>
    </source>
</evidence>
<keyword evidence="5 7" id="KW-0067">ATP-binding</keyword>
<sequence>MTTAPLLEVEGLQVHYPVHRGPLQRRVGTVRAVDGVDLTLARGETLALVGESGCGKSTLGRAVLRLEEPTAGRVAFEGRDLGALGKAELRDARRRMRMIFQDPQASLNPRFRVEDIVGEAYDIHGLSRQERAAGVRELLALVGLSPEHARRFPHEFSGGQRQRIGIARALALHPSFVVCDEPVSALDVSVQAQVVNLLLELQEKLGLAYLFISHDLHLVEFFADRVAVMYLGRIVETAPAKALYRRPRHPYTRALLAASPSLDGEGHHRRAPLQGELPSPLAPPPGCTFHPRCPFAVDRCRAEAPPLRDLGDGVAARCWRAEEIEATGGLLAPAHA</sequence>
<dbReference type="GO" id="GO:0015833">
    <property type="term" value="P:peptide transport"/>
    <property type="evidence" value="ECO:0007669"/>
    <property type="project" value="InterPro"/>
</dbReference>
<dbReference type="NCBIfam" id="NF008453">
    <property type="entry name" value="PRK11308.1"/>
    <property type="match status" value="1"/>
</dbReference>
<evidence type="ECO:0000256" key="5">
    <source>
        <dbReference type="ARBA" id="ARBA00022840"/>
    </source>
</evidence>
<dbReference type="PANTHER" id="PTHR43776">
    <property type="entry name" value="TRANSPORT ATP-BINDING PROTEIN"/>
    <property type="match status" value="1"/>
</dbReference>
<evidence type="ECO:0000256" key="4">
    <source>
        <dbReference type="ARBA" id="ARBA00022741"/>
    </source>
</evidence>
<keyword evidence="8" id="KW-1185">Reference proteome</keyword>
<dbReference type="SUPFAM" id="SSF52540">
    <property type="entry name" value="P-loop containing nucleoside triphosphate hydrolases"/>
    <property type="match status" value="1"/>
</dbReference>
<dbReference type="CDD" id="cd03257">
    <property type="entry name" value="ABC_NikE_OppD_transporters"/>
    <property type="match status" value="1"/>
</dbReference>
<comment type="subcellular location">
    <subcellularLocation>
        <location evidence="1">Cell inner membrane</location>
        <topology evidence="1">Peripheral membrane protein</topology>
    </subcellularLocation>
</comment>
<dbReference type="GO" id="GO:0016887">
    <property type="term" value="F:ATP hydrolysis activity"/>
    <property type="evidence" value="ECO:0007669"/>
    <property type="project" value="InterPro"/>
</dbReference>
<dbReference type="GO" id="GO:0055085">
    <property type="term" value="P:transmembrane transport"/>
    <property type="evidence" value="ECO:0007669"/>
    <property type="project" value="UniProtKB-ARBA"/>
</dbReference>
<reference evidence="7 8" key="1">
    <citation type="submission" date="2020-03" db="EMBL/GenBank/DDBJ databases">
        <authorList>
            <person name="Sun Q."/>
        </authorList>
    </citation>
    <scope>NUCLEOTIDE SEQUENCE [LARGE SCALE GENOMIC DNA]</scope>
    <source>
        <strain evidence="7 8">JC162</strain>
    </source>
</reference>
<evidence type="ECO:0000256" key="2">
    <source>
        <dbReference type="ARBA" id="ARBA00005417"/>
    </source>
</evidence>
<dbReference type="PANTHER" id="PTHR43776:SF7">
    <property type="entry name" value="D,D-DIPEPTIDE TRANSPORT ATP-BINDING PROTEIN DDPF-RELATED"/>
    <property type="match status" value="1"/>
</dbReference>
<dbReference type="InterPro" id="IPR027417">
    <property type="entry name" value="P-loop_NTPase"/>
</dbReference>
<dbReference type="InterPro" id="IPR013563">
    <property type="entry name" value="Oligopep_ABC_C"/>
</dbReference>
<evidence type="ECO:0000259" key="6">
    <source>
        <dbReference type="PROSITE" id="PS50893"/>
    </source>
</evidence>
<dbReference type="FunFam" id="3.40.50.300:FF:000016">
    <property type="entry name" value="Oligopeptide ABC transporter ATP-binding component"/>
    <property type="match status" value="1"/>
</dbReference>
<dbReference type="Pfam" id="PF00005">
    <property type="entry name" value="ABC_tran"/>
    <property type="match status" value="1"/>
</dbReference>
<dbReference type="Proteomes" id="UP000548582">
    <property type="component" value="Unassembled WGS sequence"/>
</dbReference>
<dbReference type="NCBIfam" id="TIGR01727">
    <property type="entry name" value="oligo_HPY"/>
    <property type="match status" value="1"/>
</dbReference>
<dbReference type="PROSITE" id="PS50893">
    <property type="entry name" value="ABC_TRANSPORTER_2"/>
    <property type="match status" value="1"/>
</dbReference>
<dbReference type="InterPro" id="IPR050319">
    <property type="entry name" value="ABC_transp_ATP-bind"/>
</dbReference>
<evidence type="ECO:0000256" key="3">
    <source>
        <dbReference type="ARBA" id="ARBA00022448"/>
    </source>
</evidence>
<evidence type="ECO:0000313" key="7">
    <source>
        <dbReference type="EMBL" id="NMJ43672.1"/>
    </source>
</evidence>
<gene>
    <name evidence="7" type="ORF">GWK16_20665</name>
</gene>
<keyword evidence="4" id="KW-0547">Nucleotide-binding</keyword>
<dbReference type="Pfam" id="PF08352">
    <property type="entry name" value="oligo_HPY"/>
    <property type="match status" value="1"/>
</dbReference>
<dbReference type="AlphaFoldDB" id="A0A848EI65"/>
<dbReference type="InterPro" id="IPR003593">
    <property type="entry name" value="AAA+_ATPase"/>
</dbReference>
<name>A0A848EI65_9PROT</name>
<evidence type="ECO:0000256" key="1">
    <source>
        <dbReference type="ARBA" id="ARBA00004417"/>
    </source>
</evidence>
<proteinExistence type="inferred from homology"/>
<feature type="domain" description="ABC transporter" evidence="6">
    <location>
        <begin position="18"/>
        <end position="256"/>
    </location>
</feature>
<dbReference type="GO" id="GO:0005524">
    <property type="term" value="F:ATP binding"/>
    <property type="evidence" value="ECO:0007669"/>
    <property type="project" value="UniProtKB-KW"/>
</dbReference>
<organism evidence="7 8">
    <name type="scientific">Neoroseomonas marina</name>
    <dbReference type="NCBI Taxonomy" id="1232220"/>
    <lineage>
        <taxon>Bacteria</taxon>
        <taxon>Pseudomonadati</taxon>
        <taxon>Pseudomonadota</taxon>
        <taxon>Alphaproteobacteria</taxon>
        <taxon>Acetobacterales</taxon>
        <taxon>Acetobacteraceae</taxon>
        <taxon>Neoroseomonas</taxon>
    </lineage>
</organism>
<dbReference type="EMBL" id="JABBKX010000009">
    <property type="protein sequence ID" value="NMJ43672.1"/>
    <property type="molecule type" value="Genomic_DNA"/>
</dbReference>
<dbReference type="Gene3D" id="3.40.50.300">
    <property type="entry name" value="P-loop containing nucleotide triphosphate hydrolases"/>
    <property type="match status" value="1"/>
</dbReference>
<dbReference type="InterPro" id="IPR003439">
    <property type="entry name" value="ABC_transporter-like_ATP-bd"/>
</dbReference>
<dbReference type="SMART" id="SM00382">
    <property type="entry name" value="AAA"/>
    <property type="match status" value="1"/>
</dbReference>
<dbReference type="RefSeq" id="WP_170055873.1">
    <property type="nucleotide sequence ID" value="NZ_JABBKX010000009.1"/>
</dbReference>
<dbReference type="PROSITE" id="PS00211">
    <property type="entry name" value="ABC_TRANSPORTER_1"/>
    <property type="match status" value="1"/>
</dbReference>
<dbReference type="InterPro" id="IPR017871">
    <property type="entry name" value="ABC_transporter-like_CS"/>
</dbReference>
<comment type="similarity">
    <text evidence="2">Belongs to the ABC transporter superfamily.</text>
</comment>
<dbReference type="GO" id="GO:0005886">
    <property type="term" value="C:plasma membrane"/>
    <property type="evidence" value="ECO:0007669"/>
    <property type="project" value="UniProtKB-SubCell"/>
</dbReference>
<comment type="caution">
    <text evidence="7">The sequence shown here is derived from an EMBL/GenBank/DDBJ whole genome shotgun (WGS) entry which is preliminary data.</text>
</comment>
<keyword evidence="3" id="KW-0813">Transport</keyword>